<keyword evidence="1" id="KW-1133">Transmembrane helix</keyword>
<evidence type="ECO:0000313" key="3">
    <source>
        <dbReference type="Proteomes" id="UP000030647"/>
    </source>
</evidence>
<dbReference type="eggNOG" id="ENOG5030B1Y">
    <property type="taxonomic scope" value="Bacteria"/>
</dbReference>
<gene>
    <name evidence="2" type="ORF">L248_1447</name>
</gene>
<accession>U4TJ75</accession>
<dbReference type="AlphaFoldDB" id="U4TJ75"/>
<dbReference type="RefSeq" id="WP_022530461.1">
    <property type="nucleotide sequence ID" value="NZ_KI271601.1"/>
</dbReference>
<dbReference type="EMBL" id="KI271601">
    <property type="protein sequence ID" value="ERL64264.1"/>
    <property type="molecule type" value="Genomic_DNA"/>
</dbReference>
<keyword evidence="3" id="KW-1185">Reference proteome</keyword>
<keyword evidence="1" id="KW-0812">Transmembrane</keyword>
<dbReference type="STRING" id="1231336.L248_1447"/>
<feature type="transmembrane region" description="Helical" evidence="1">
    <location>
        <begin position="389"/>
        <end position="411"/>
    </location>
</feature>
<dbReference type="HOGENOM" id="CLU_653445_0_0_9"/>
<feature type="transmembrane region" description="Helical" evidence="1">
    <location>
        <begin position="299"/>
        <end position="325"/>
    </location>
</feature>
<feature type="transmembrane region" description="Helical" evidence="1">
    <location>
        <begin position="200"/>
        <end position="232"/>
    </location>
</feature>
<sequence>MGALYRFLFKSHWHSRRRVVLVGLLVLLTWSTWFLFAQRQGAENRVLEQTQQDNAKLISGHSMNETPSPQATAAAGLTTFFKQKTWTARAERDGAAAAFNHDLVIPYGATLLPSTDRFGPVSFTQTLRNRAALGKRLVAQHQPVVSLRYGTQDWAFLISFLPLLTSIVGVLIFTVLLDVEEVSDTLSPRRRFLACLPGQRGALMAAQVLVFMTDAVLTLALILVGGGLFAWVRGGHAAAAYPILTRLSGQLAIWPAWQVVLAVAAVFLLGVLLVYLFARFVLTYIIRLRRDWSRLLLAVAAYLLVVGEAAVSLLPNLTGLLISWLPLNYLQASRLFYGTDYLPLQVLYMQALDTSRYGRASLLLPIRNLSYFAGATISNLFPPVQASQVSLWAALLSLGGTSVLILAWLIWRATKRNELL</sequence>
<dbReference type="Proteomes" id="UP000030647">
    <property type="component" value="Unassembled WGS sequence"/>
</dbReference>
<evidence type="ECO:0000313" key="2">
    <source>
        <dbReference type="EMBL" id="ERL64264.1"/>
    </source>
</evidence>
<feature type="transmembrane region" description="Helical" evidence="1">
    <location>
        <begin position="154"/>
        <end position="179"/>
    </location>
</feature>
<name>U4TJ75_9LACO</name>
<protein>
    <submittedName>
        <fullName evidence="2">Uncharacterized protein</fullName>
    </submittedName>
</protein>
<organism evidence="2 3">
    <name type="scientific">Schleiferilactobacillus shenzhenensis LY-73</name>
    <dbReference type="NCBI Taxonomy" id="1231336"/>
    <lineage>
        <taxon>Bacteria</taxon>
        <taxon>Bacillati</taxon>
        <taxon>Bacillota</taxon>
        <taxon>Bacilli</taxon>
        <taxon>Lactobacillales</taxon>
        <taxon>Lactobacillaceae</taxon>
        <taxon>Schleiferilactobacillus</taxon>
    </lineage>
</organism>
<evidence type="ECO:0000256" key="1">
    <source>
        <dbReference type="SAM" id="Phobius"/>
    </source>
</evidence>
<reference evidence="3" key="1">
    <citation type="journal article" date="2013" name="Genome Announc.">
        <title>Whole-Genome Sequencing of Lactobacillus shenzhenensis Strain LY-73T.</title>
        <authorList>
            <person name="Lin Z."/>
            <person name="Liu Z."/>
            <person name="Yang R."/>
            <person name="Zou Y."/>
            <person name="Wan D."/>
            <person name="Chen J."/>
            <person name="Guo M."/>
            <person name="Zhao J."/>
            <person name="Fang C."/>
            <person name="Yang R."/>
            <person name="Liu F."/>
        </authorList>
    </citation>
    <scope>NUCLEOTIDE SEQUENCE [LARGE SCALE GENOMIC DNA]</scope>
    <source>
        <strain evidence="3">LY-73</strain>
    </source>
</reference>
<keyword evidence="1" id="KW-0472">Membrane</keyword>
<dbReference type="OrthoDB" id="2315120at2"/>
<feature type="transmembrane region" description="Helical" evidence="1">
    <location>
        <begin position="252"/>
        <end position="278"/>
    </location>
</feature>
<proteinExistence type="predicted"/>